<comment type="caution">
    <text evidence="4">The sequence shown here is derived from an EMBL/GenBank/DDBJ whole genome shotgun (WGS) entry which is preliminary data.</text>
</comment>
<dbReference type="AlphaFoldDB" id="A0A7W8QR35"/>
<feature type="domain" description="DUF4429" evidence="3">
    <location>
        <begin position="11"/>
        <end position="104"/>
    </location>
</feature>
<evidence type="ECO:0000313" key="5">
    <source>
        <dbReference type="Proteomes" id="UP000572635"/>
    </source>
</evidence>
<dbReference type="InterPro" id="IPR018649">
    <property type="entry name" value="SHOCT"/>
</dbReference>
<evidence type="ECO:0000256" key="1">
    <source>
        <dbReference type="SAM" id="MobiDB-lite"/>
    </source>
</evidence>
<name>A0A7W8QR35_9ACTN</name>
<dbReference type="Pfam" id="PF14472">
    <property type="entry name" value="DUF4429"/>
    <property type="match status" value="2"/>
</dbReference>
<organism evidence="4 5">
    <name type="scientific">Nocardiopsis composta</name>
    <dbReference type="NCBI Taxonomy" id="157465"/>
    <lineage>
        <taxon>Bacteria</taxon>
        <taxon>Bacillati</taxon>
        <taxon>Actinomycetota</taxon>
        <taxon>Actinomycetes</taxon>
        <taxon>Streptosporangiales</taxon>
        <taxon>Nocardiopsidaceae</taxon>
        <taxon>Nocardiopsis</taxon>
    </lineage>
</organism>
<evidence type="ECO:0000313" key="4">
    <source>
        <dbReference type="EMBL" id="MBB5434914.1"/>
    </source>
</evidence>
<protein>
    <recommendedName>
        <fullName evidence="6">DUF4429 domain-containing protein</fullName>
    </recommendedName>
</protein>
<dbReference type="InterPro" id="IPR027860">
    <property type="entry name" value="DUF4429"/>
</dbReference>
<reference evidence="4 5" key="1">
    <citation type="submission" date="2020-08" db="EMBL/GenBank/DDBJ databases">
        <title>Sequencing the genomes of 1000 actinobacteria strains.</title>
        <authorList>
            <person name="Klenk H.-P."/>
        </authorList>
    </citation>
    <scope>NUCLEOTIDE SEQUENCE [LARGE SCALE GENOMIC DNA]</scope>
    <source>
        <strain evidence="4 5">DSM 44551</strain>
    </source>
</reference>
<feature type="domain" description="SHOCT" evidence="2">
    <location>
        <begin position="284"/>
        <end position="310"/>
    </location>
</feature>
<keyword evidence="5" id="KW-1185">Reference proteome</keyword>
<dbReference type="EMBL" id="JACHDB010000001">
    <property type="protein sequence ID" value="MBB5434914.1"/>
    <property type="molecule type" value="Genomic_DNA"/>
</dbReference>
<evidence type="ECO:0008006" key="6">
    <source>
        <dbReference type="Google" id="ProtNLM"/>
    </source>
</evidence>
<evidence type="ECO:0000259" key="3">
    <source>
        <dbReference type="Pfam" id="PF14472"/>
    </source>
</evidence>
<proteinExistence type="predicted"/>
<gene>
    <name evidence="4" type="ORF">HDA36_004998</name>
</gene>
<sequence>MSELSGDQGVWRFGEHGVRIEYADKWGVHRLLRAVGACTVPFAAVASVDFHAGKGRRKWRLEARLIEGADPFLMSAGAEDDALPFVLTGPASGALLAEYYADQLRAAADGARLAGSAADPGEVARSLVPGLPFKAQTMEGEAVFDGETVRLSWPRLMYSAEKWRQKGRILAAERILRAEWQEPGISGYGGVRFLLREDPDVSAALPVYRDTAALTSMTTKEHVRVRLLAAVANAYLASGSAAGAAEPPGPGGEPAALESAPPDRRPEAAGAEAARRDAEEVFRRIRELGRLHEEGLLTAEEFAAKKAELLDRL</sequence>
<dbReference type="Pfam" id="PF09851">
    <property type="entry name" value="SHOCT"/>
    <property type="match status" value="1"/>
</dbReference>
<evidence type="ECO:0000259" key="2">
    <source>
        <dbReference type="Pfam" id="PF09851"/>
    </source>
</evidence>
<feature type="domain" description="DUF4429" evidence="3">
    <location>
        <begin position="143"/>
        <end position="231"/>
    </location>
</feature>
<accession>A0A7W8QR35</accession>
<feature type="region of interest" description="Disordered" evidence="1">
    <location>
        <begin position="241"/>
        <end position="276"/>
    </location>
</feature>
<feature type="compositionally biased region" description="Basic and acidic residues" evidence="1">
    <location>
        <begin position="261"/>
        <end position="276"/>
    </location>
</feature>
<dbReference type="RefSeq" id="WP_184396050.1">
    <property type="nucleotide sequence ID" value="NZ_BAAAJD010000003.1"/>
</dbReference>
<dbReference type="Proteomes" id="UP000572635">
    <property type="component" value="Unassembled WGS sequence"/>
</dbReference>